<dbReference type="SUPFAM" id="SSF69304">
    <property type="entry name" value="Tricorn protease N-terminal domain"/>
    <property type="match status" value="1"/>
</dbReference>
<feature type="compositionally biased region" description="Low complexity" evidence="2">
    <location>
        <begin position="237"/>
        <end position="263"/>
    </location>
</feature>
<dbReference type="NCBIfam" id="TIGR01643">
    <property type="entry name" value="YD_repeat_2x"/>
    <property type="match status" value="1"/>
</dbReference>
<dbReference type="Proteomes" id="UP000503447">
    <property type="component" value="Chromosome"/>
</dbReference>
<feature type="compositionally biased region" description="Polar residues" evidence="2">
    <location>
        <begin position="222"/>
        <end position="236"/>
    </location>
</feature>
<evidence type="ECO:0000313" key="4">
    <source>
        <dbReference type="EMBL" id="QJW92526.1"/>
    </source>
</evidence>
<dbReference type="PANTHER" id="PTHR32305">
    <property type="match status" value="1"/>
</dbReference>
<evidence type="ECO:0000256" key="2">
    <source>
        <dbReference type="SAM" id="MobiDB-lite"/>
    </source>
</evidence>
<feature type="region of interest" description="Disordered" evidence="2">
    <location>
        <begin position="1"/>
        <end position="32"/>
    </location>
</feature>
<dbReference type="AlphaFoldDB" id="A0A6M5YGX6"/>
<accession>A0A6M5YGX6</accession>
<feature type="domain" description="Teneurin-like YD-shell" evidence="3">
    <location>
        <begin position="56"/>
        <end position="180"/>
    </location>
</feature>
<dbReference type="PANTHER" id="PTHR32305:SF15">
    <property type="entry name" value="PROTEIN RHSA-RELATED"/>
    <property type="match status" value="1"/>
</dbReference>
<reference evidence="5" key="1">
    <citation type="submission" date="2020-05" db="EMBL/GenBank/DDBJ databases">
        <title>Frigoriglobus tundricola gen. nov., sp. nov., a psychrotolerant cellulolytic planctomycete of the family Gemmataceae with two divergent copies of 16S rRNA gene.</title>
        <authorList>
            <person name="Kulichevskaya I.S."/>
            <person name="Ivanova A.A."/>
            <person name="Naumoff D.G."/>
            <person name="Beletsky A.V."/>
            <person name="Rijpstra W.I.C."/>
            <person name="Sinninghe Damste J.S."/>
            <person name="Mardanov A.V."/>
            <person name="Ravin N.V."/>
            <person name="Dedysh S.N."/>
        </authorList>
    </citation>
    <scope>NUCLEOTIDE SEQUENCE [LARGE SCALE GENOMIC DNA]</scope>
    <source>
        <strain evidence="5">PL17</strain>
    </source>
</reference>
<proteinExistence type="predicted"/>
<keyword evidence="5" id="KW-1185">Reference proteome</keyword>
<name>A0A6M5YGX6_9BACT</name>
<feature type="compositionally biased region" description="Basic residues" evidence="2">
    <location>
        <begin position="23"/>
        <end position="32"/>
    </location>
</feature>
<evidence type="ECO:0000313" key="5">
    <source>
        <dbReference type="Proteomes" id="UP000503447"/>
    </source>
</evidence>
<feature type="region of interest" description="Disordered" evidence="2">
    <location>
        <begin position="215"/>
        <end position="264"/>
    </location>
</feature>
<protein>
    <recommendedName>
        <fullName evidence="3">Teneurin-like YD-shell domain-containing protein</fullName>
    </recommendedName>
</protein>
<organism evidence="4 5">
    <name type="scientific">Frigoriglobus tundricola</name>
    <dbReference type="NCBI Taxonomy" id="2774151"/>
    <lineage>
        <taxon>Bacteria</taxon>
        <taxon>Pseudomonadati</taxon>
        <taxon>Planctomycetota</taxon>
        <taxon>Planctomycetia</taxon>
        <taxon>Gemmatales</taxon>
        <taxon>Gemmataceae</taxon>
        <taxon>Frigoriglobus</taxon>
    </lineage>
</organism>
<dbReference type="InterPro" id="IPR050708">
    <property type="entry name" value="T6SS_VgrG/RHS"/>
</dbReference>
<dbReference type="KEGG" id="ftj:FTUN_0022"/>
<dbReference type="InterPro" id="IPR056823">
    <property type="entry name" value="TEN-like_YD-shell"/>
</dbReference>
<dbReference type="Gene3D" id="2.180.10.10">
    <property type="entry name" value="RHS repeat-associated core"/>
    <property type="match status" value="1"/>
</dbReference>
<evidence type="ECO:0000256" key="1">
    <source>
        <dbReference type="ARBA" id="ARBA00022737"/>
    </source>
</evidence>
<keyword evidence="1" id="KW-0677">Repeat</keyword>
<gene>
    <name evidence="4" type="ORF">FTUN_0022</name>
</gene>
<dbReference type="EMBL" id="CP053452">
    <property type="protein sequence ID" value="QJW92526.1"/>
    <property type="molecule type" value="Genomic_DNA"/>
</dbReference>
<evidence type="ECO:0000259" key="3">
    <source>
        <dbReference type="Pfam" id="PF25023"/>
    </source>
</evidence>
<sequence length="280" mass="30022">MCVQAPRQRGPGDPHLRPGGPGHRGRHRRPRRARAALTYALDPLGRRAAVAASDGARTTYAYDNAGQLRREQRAASGINLTHAYDPVGNRTAQTDSGTRTTYAYDNANQLGREQTNTARTTYAYDPAGNRVQKADPAATTYYVWDAKSRLAVAEPVAGRVTYAYDGIGRRATKQSGSGAVRFVWDFKKVLQEADGGTGATEYQFLTTEGEYGDLVSGYGNAPPSTTGPTHSARPTCSSTAPGRSRPRSSTGRSGSRASQAGATVRAWPCRPRCPRSWAGA</sequence>
<dbReference type="Pfam" id="PF25023">
    <property type="entry name" value="TEN_YD-shell"/>
    <property type="match status" value="1"/>
</dbReference>
<dbReference type="InterPro" id="IPR006530">
    <property type="entry name" value="YD"/>
</dbReference>